<accession>A0A179SYV3</accession>
<protein>
    <submittedName>
        <fullName evidence="1">Uncharacterized protein</fullName>
    </submittedName>
</protein>
<comment type="caution">
    <text evidence="1">The sequence shown here is derived from an EMBL/GenBank/DDBJ whole genome shotgun (WGS) entry which is preliminary data.</text>
</comment>
<evidence type="ECO:0000313" key="1">
    <source>
        <dbReference type="EMBL" id="OAS86947.1"/>
    </source>
</evidence>
<evidence type="ECO:0000313" key="2">
    <source>
        <dbReference type="Proteomes" id="UP000078534"/>
    </source>
</evidence>
<organism evidence="1 2">
    <name type="scientific">Metabacillus litoralis</name>
    <dbReference type="NCBI Taxonomy" id="152268"/>
    <lineage>
        <taxon>Bacteria</taxon>
        <taxon>Bacillati</taxon>
        <taxon>Bacillota</taxon>
        <taxon>Bacilli</taxon>
        <taxon>Bacillales</taxon>
        <taxon>Bacillaceae</taxon>
        <taxon>Metabacillus</taxon>
    </lineage>
</organism>
<name>A0A179SYV3_9BACI</name>
<dbReference type="EMBL" id="LWSG01000011">
    <property type="protein sequence ID" value="OAS86947.1"/>
    <property type="molecule type" value="Genomic_DNA"/>
</dbReference>
<gene>
    <name evidence="1" type="ORF">A6K24_21035</name>
</gene>
<proteinExistence type="predicted"/>
<sequence length="61" mass="6994">MIFYKMGDMLIFVQSDIEALVALCDTDKPLGNTVKDLVYQQKVRLDGTNETEIAIHDTRYI</sequence>
<dbReference type="AlphaFoldDB" id="A0A179SYV3"/>
<dbReference type="Proteomes" id="UP000078534">
    <property type="component" value="Unassembled WGS sequence"/>
</dbReference>
<keyword evidence="2" id="KW-1185">Reference proteome</keyword>
<reference evidence="2" key="1">
    <citation type="submission" date="2016-04" db="EMBL/GenBank/DDBJ databases">
        <authorList>
            <person name="Lyu Z."/>
            <person name="Lyu W."/>
        </authorList>
    </citation>
    <scope>NUCLEOTIDE SEQUENCE [LARGE SCALE GENOMIC DNA]</scope>
    <source>
        <strain evidence="2">C44</strain>
    </source>
</reference>